<dbReference type="Proteomes" id="UP000289841">
    <property type="component" value="Chromosome"/>
</dbReference>
<proteinExistence type="predicted"/>
<accession>A0A449BDB8</accession>
<keyword evidence="1" id="KW-0175">Coiled coil</keyword>
<dbReference type="EMBL" id="LR215048">
    <property type="protein sequence ID" value="VEU80422.1"/>
    <property type="molecule type" value="Genomic_DNA"/>
</dbReference>
<evidence type="ECO:0000313" key="3">
    <source>
        <dbReference type="Proteomes" id="UP000289841"/>
    </source>
</evidence>
<gene>
    <name evidence="2" type="ORF">NCTC10138_00792</name>
</gene>
<evidence type="ECO:0000313" key="2">
    <source>
        <dbReference type="EMBL" id="VEU80422.1"/>
    </source>
</evidence>
<name>A0A449BDB8_HAPAX</name>
<dbReference type="AlphaFoldDB" id="A0A449BDB8"/>
<dbReference type="Pfam" id="PF09903">
    <property type="entry name" value="DUF2130"/>
    <property type="match status" value="1"/>
</dbReference>
<feature type="coiled-coil region" evidence="1">
    <location>
        <begin position="66"/>
        <end position="198"/>
    </location>
</feature>
<dbReference type="InterPro" id="IPR019219">
    <property type="entry name" value="DUF2130"/>
</dbReference>
<reference evidence="2 3" key="1">
    <citation type="submission" date="2019-01" db="EMBL/GenBank/DDBJ databases">
        <authorList>
            <consortium name="Pathogen Informatics"/>
        </authorList>
    </citation>
    <scope>NUCLEOTIDE SEQUENCE [LARGE SCALE GENOMIC DNA]</scope>
    <source>
        <strain evidence="2 3">NCTC10138</strain>
    </source>
</reference>
<protein>
    <submittedName>
        <fullName evidence="2">Uncharacterized protein conserved in bacteria</fullName>
    </submittedName>
</protein>
<organism evidence="2 3">
    <name type="scientific">Haploplasma axanthum</name>
    <name type="common">Acholeplasma axanthum</name>
    <dbReference type="NCBI Taxonomy" id="29552"/>
    <lineage>
        <taxon>Bacteria</taxon>
        <taxon>Bacillati</taxon>
        <taxon>Mycoplasmatota</taxon>
        <taxon>Mollicutes</taxon>
        <taxon>Acholeplasmatales</taxon>
        <taxon>Acholeplasmataceae</taxon>
        <taxon>Haploplasma</taxon>
    </lineage>
</organism>
<sequence>MDNFVSIVNNHQLKLERDAKKGEIIDLNLVNTVDTTIILEKINQETDRIYKEKLREVKDKFDLEKKLEIKKAVEEYEKENLNLNNELKNLESKIKNQLLLEFEREKSNYDKEISTLKNQVELIKQQKDNEYINKINELNNEKEVLSSKLKLSEKENELKLTNKNHEFQKILQDKEIMIENLKRERSKLNIKNIGENLEKWCDNEFNNQALATLDNISWQKDNEVIKNSKADFIYKVYATSGKLENELLTSAILEMKSEDPDSINKQPNSKFFKKLNEDRLNKQIEYAILVSELEWDSENDVPIKKVPDYEKMYIVRPQYFMIFLNIITSFGLKYKEILLAKEEERAKFIDVKEIINDFEAMKNEILDNSIKHITTQLEEINKQSEIITKANNKVIEAANMIIARHLQTVINKINNFKIEKITKKIEELSWKS</sequence>
<evidence type="ECO:0000256" key="1">
    <source>
        <dbReference type="SAM" id="Coils"/>
    </source>
</evidence>
<dbReference type="STRING" id="1278311.GCA_000428705_00985"/>
<dbReference type="OrthoDB" id="3224137at2"/>
<dbReference type="KEGG" id="aaxa:NCTC10138_00792"/>
<keyword evidence="3" id="KW-1185">Reference proteome</keyword>